<feature type="transmembrane region" description="Helical" evidence="1">
    <location>
        <begin position="35"/>
        <end position="57"/>
    </location>
</feature>
<dbReference type="Proteomes" id="UP001185015">
    <property type="component" value="Unassembled WGS sequence"/>
</dbReference>
<gene>
    <name evidence="2" type="ORF">J2750_001998</name>
</gene>
<keyword evidence="1" id="KW-0812">Transmembrane</keyword>
<evidence type="ECO:0000313" key="2">
    <source>
        <dbReference type="EMBL" id="MDR6223528.1"/>
    </source>
</evidence>
<dbReference type="RefSeq" id="WP_270096742.1">
    <property type="nucleotide sequence ID" value="NZ_JAQFFK010000005.1"/>
</dbReference>
<organism evidence="2 3">
    <name type="scientific">Methanococcoides alaskense</name>
    <dbReference type="NCBI Taxonomy" id="325778"/>
    <lineage>
        <taxon>Archaea</taxon>
        <taxon>Methanobacteriati</taxon>
        <taxon>Methanobacteriota</taxon>
        <taxon>Stenosarchaea group</taxon>
        <taxon>Methanomicrobia</taxon>
        <taxon>Methanosarcinales</taxon>
        <taxon>Methanosarcinaceae</taxon>
        <taxon>Methanococcoides</taxon>
    </lineage>
</organism>
<dbReference type="EMBL" id="JAVDQI010000009">
    <property type="protein sequence ID" value="MDR6223528.1"/>
    <property type="molecule type" value="Genomic_DNA"/>
</dbReference>
<comment type="caution">
    <text evidence="2">The sequence shown here is derived from an EMBL/GenBank/DDBJ whole genome shotgun (WGS) entry which is preliminary data.</text>
</comment>
<sequence>MNYKHTQTGYLIIVVLFAVVSLFGFILSTTDFEPIVFAIMLLSVLILISFATLKVMIDEKYLRIKYGYGIFWKKFPLNEIVSARTVKNHWYYGWGIRLWLWPKMVIFNVSGLDAVEIKMKNGKIYRIGTDEPKQLESAILQAIKLKFAGF</sequence>
<dbReference type="AlphaFoldDB" id="A0AA90U1D5"/>
<accession>A0AA90U1D5</accession>
<keyword evidence="1" id="KW-1133">Transmembrane helix</keyword>
<evidence type="ECO:0000256" key="1">
    <source>
        <dbReference type="SAM" id="Phobius"/>
    </source>
</evidence>
<reference evidence="2 3" key="1">
    <citation type="submission" date="2023-07" db="EMBL/GenBank/DDBJ databases">
        <title>Genomic Encyclopedia of Type Strains, Phase IV (KMG-IV): sequencing the most valuable type-strain genomes for metagenomic binning, comparative biology and taxonomic classification.</title>
        <authorList>
            <person name="Goeker M."/>
        </authorList>
    </citation>
    <scope>NUCLEOTIDE SEQUENCE [LARGE SCALE GENOMIC DNA]</scope>
    <source>
        <strain evidence="2 3">DSM 17273</strain>
    </source>
</reference>
<evidence type="ECO:0000313" key="3">
    <source>
        <dbReference type="Proteomes" id="UP001185015"/>
    </source>
</evidence>
<protein>
    <submittedName>
        <fullName evidence="2">Uncharacterized protein</fullName>
    </submittedName>
</protein>
<feature type="transmembrane region" description="Helical" evidence="1">
    <location>
        <begin position="9"/>
        <end position="29"/>
    </location>
</feature>
<proteinExistence type="predicted"/>
<keyword evidence="1" id="KW-0472">Membrane</keyword>
<keyword evidence="3" id="KW-1185">Reference proteome</keyword>
<name>A0AA90U1D5_9EURY</name>